<reference evidence="2 3" key="1">
    <citation type="submission" date="2019-09" db="EMBL/GenBank/DDBJ databases">
        <title>Taxonomy of Antarctic Massilia spp.: description of Massilia rubra sp. nov., Massilia aquatica sp. nov., Massilia mucilaginosa sp. nov., Massilia frigida sp. nov. isolated from streams, lakes and regoliths.</title>
        <authorList>
            <person name="Holochova P."/>
            <person name="Sedlacek I."/>
            <person name="Kralova S."/>
            <person name="Maslanova I."/>
            <person name="Busse H.-J."/>
            <person name="Stankova E."/>
            <person name="Vrbovska V."/>
            <person name="Kovarovic V."/>
            <person name="Bartak M."/>
            <person name="Svec P."/>
            <person name="Pantucek R."/>
        </authorList>
    </citation>
    <scope>NUCLEOTIDE SEQUENCE [LARGE SCALE GENOMIC DNA]</scope>
    <source>
        <strain evidence="2 3">CCM 8692</strain>
    </source>
</reference>
<evidence type="ECO:0000313" key="2">
    <source>
        <dbReference type="EMBL" id="NHZ33380.1"/>
    </source>
</evidence>
<evidence type="ECO:0000256" key="1">
    <source>
        <dbReference type="SAM" id="SignalP"/>
    </source>
</evidence>
<comment type="caution">
    <text evidence="2">The sequence shown here is derived from an EMBL/GenBank/DDBJ whole genome shotgun (WGS) entry which is preliminary data.</text>
</comment>
<accession>A0ABX0LH45</accession>
<dbReference type="Proteomes" id="UP000785613">
    <property type="component" value="Unassembled WGS sequence"/>
</dbReference>
<evidence type="ECO:0000313" key="3">
    <source>
        <dbReference type="Proteomes" id="UP000785613"/>
    </source>
</evidence>
<keyword evidence="1" id="KW-0732">Signal</keyword>
<organism evidence="2 3">
    <name type="scientific">Massilia rubra</name>
    <dbReference type="NCBI Taxonomy" id="2607910"/>
    <lineage>
        <taxon>Bacteria</taxon>
        <taxon>Pseudomonadati</taxon>
        <taxon>Pseudomonadota</taxon>
        <taxon>Betaproteobacteria</taxon>
        <taxon>Burkholderiales</taxon>
        <taxon>Oxalobacteraceae</taxon>
        <taxon>Telluria group</taxon>
        <taxon>Massilia</taxon>
    </lineage>
</organism>
<protein>
    <submittedName>
        <fullName evidence="2">Uncharacterized protein</fullName>
    </submittedName>
</protein>
<sequence length="300" mass="31855">MFQRPISRLQLNTVRRTAVAACALMLGGCAVAPSVQYRKIASPGDVHATMFDAFALQQSHIRIDGGQKGKTGKLDPASLTMTSIPVEYEEFKLGVEHADAWGVRTNLNLKKFDNTDMVQEAGTEVVDNRVELITKVGGILVKAAGLDAKGLGLSNLPMIVRPLPIMVAERIERDARSGVAVPGATIDFGALPRDAQAISALPLSGKVSAFVYAACRSATVRVSLGDAGHFTKTVKISDPRYFQLVNFPVKGKITAHSECGVSVTTDKDPGTRSGLDIAEALVTQAIAIKEAIAAAKESEK</sequence>
<gene>
    <name evidence="2" type="ORF">F0185_07220</name>
</gene>
<dbReference type="EMBL" id="VUYU01000004">
    <property type="protein sequence ID" value="NHZ33380.1"/>
    <property type="molecule type" value="Genomic_DNA"/>
</dbReference>
<name>A0ABX0LH45_9BURK</name>
<dbReference type="RefSeq" id="WP_167222988.1">
    <property type="nucleotide sequence ID" value="NZ_VUYU01000004.1"/>
</dbReference>
<keyword evidence="3" id="KW-1185">Reference proteome</keyword>
<proteinExistence type="predicted"/>
<feature type="chain" id="PRO_5046599896" evidence="1">
    <location>
        <begin position="33"/>
        <end position="300"/>
    </location>
</feature>
<dbReference type="PROSITE" id="PS51257">
    <property type="entry name" value="PROKAR_LIPOPROTEIN"/>
    <property type="match status" value="1"/>
</dbReference>
<feature type="signal peptide" evidence="1">
    <location>
        <begin position="1"/>
        <end position="32"/>
    </location>
</feature>